<evidence type="ECO:0000256" key="5">
    <source>
        <dbReference type="ARBA" id="ARBA00023187"/>
    </source>
</evidence>
<dbReference type="KEGG" id="phu:Phum_PHUM433160"/>
<evidence type="ECO:0000256" key="1">
    <source>
        <dbReference type="ARBA" id="ARBA00008866"/>
    </source>
</evidence>
<dbReference type="VEuPathDB" id="VectorBase:PHUM433160"/>
<dbReference type="GO" id="GO:0008380">
    <property type="term" value="P:RNA splicing"/>
    <property type="evidence" value="ECO:0007669"/>
    <property type="project" value="UniProtKB-KW"/>
</dbReference>
<dbReference type="CTD" id="8230290"/>
<reference evidence="9" key="3">
    <citation type="submission" date="2021-02" db="UniProtKB">
        <authorList>
            <consortium name="EnsemblMetazoa"/>
        </authorList>
    </citation>
    <scope>IDENTIFICATION</scope>
    <source>
        <strain evidence="9">USDA</strain>
    </source>
</reference>
<dbReference type="eggNOG" id="KOG1365">
    <property type="taxonomic scope" value="Eukaryota"/>
</dbReference>
<dbReference type="FunFam" id="3.30.70.330:FF:000041">
    <property type="entry name" value="Epithelial splicing regulatory protein 1"/>
    <property type="match status" value="1"/>
</dbReference>
<dbReference type="InterPro" id="IPR000504">
    <property type="entry name" value="RRM_dom"/>
</dbReference>
<evidence type="ECO:0000256" key="4">
    <source>
        <dbReference type="ARBA" id="ARBA00022884"/>
    </source>
</evidence>
<gene>
    <name evidence="9" type="primary">8230290</name>
    <name evidence="8" type="ORF">Phum_PHUM433160</name>
</gene>
<keyword evidence="3" id="KW-0677">Repeat</keyword>
<dbReference type="Pfam" id="PF00076">
    <property type="entry name" value="RRM_1"/>
    <property type="match status" value="1"/>
</dbReference>
<evidence type="ECO:0000259" key="7">
    <source>
        <dbReference type="PROSITE" id="PS50102"/>
    </source>
</evidence>
<dbReference type="AlphaFoldDB" id="E0VTM3"/>
<evidence type="ECO:0000313" key="10">
    <source>
        <dbReference type="Proteomes" id="UP000009046"/>
    </source>
</evidence>
<dbReference type="RefSeq" id="XP_002429436.1">
    <property type="nucleotide sequence ID" value="XM_002429391.1"/>
</dbReference>
<dbReference type="SUPFAM" id="SSF54928">
    <property type="entry name" value="RNA-binding domain, RBD"/>
    <property type="match status" value="2"/>
</dbReference>
<evidence type="ECO:0000256" key="2">
    <source>
        <dbReference type="ARBA" id="ARBA00022664"/>
    </source>
</evidence>
<dbReference type="EMBL" id="DS235767">
    <property type="protein sequence ID" value="EEB16698.1"/>
    <property type="molecule type" value="Genomic_DNA"/>
</dbReference>
<dbReference type="FunCoup" id="E0VTM3">
    <property type="interactions" value="67"/>
</dbReference>
<feature type="domain" description="RRM" evidence="7">
    <location>
        <begin position="295"/>
        <end position="379"/>
    </location>
</feature>
<dbReference type="SMART" id="SM00360">
    <property type="entry name" value="RRM"/>
    <property type="match status" value="3"/>
</dbReference>
<dbReference type="GO" id="GO:0006397">
    <property type="term" value="P:mRNA processing"/>
    <property type="evidence" value="ECO:0007669"/>
    <property type="project" value="UniProtKB-KW"/>
</dbReference>
<accession>E0VTM3</accession>
<dbReference type="CDD" id="cd12743">
    <property type="entry name" value="RRM3_Fusilli"/>
    <property type="match status" value="1"/>
</dbReference>
<name>E0VTM3_PEDHC</name>
<dbReference type="GeneID" id="8230290"/>
<dbReference type="EMBL" id="AAZO01005292">
    <property type="status" value="NOT_ANNOTATED_CDS"/>
    <property type="molecule type" value="Genomic_DNA"/>
</dbReference>
<evidence type="ECO:0000313" key="8">
    <source>
        <dbReference type="EMBL" id="EEB16698.1"/>
    </source>
</evidence>
<reference evidence="8" key="2">
    <citation type="submission" date="2007-04" db="EMBL/GenBank/DDBJ databases">
        <title>The genome of the human body louse.</title>
        <authorList>
            <consortium name="The Human Body Louse Genome Consortium"/>
            <person name="Kirkness E."/>
            <person name="Walenz B."/>
            <person name="Hass B."/>
            <person name="Bruggner R."/>
            <person name="Strausberg R."/>
        </authorList>
    </citation>
    <scope>NUCLEOTIDE SEQUENCE</scope>
    <source>
        <strain evidence="8">USDA</strain>
    </source>
</reference>
<dbReference type="Gene3D" id="3.30.420.10">
    <property type="entry name" value="Ribonuclease H-like superfamily/Ribonuclease H"/>
    <property type="match status" value="1"/>
</dbReference>
<keyword evidence="10" id="KW-1185">Reference proteome</keyword>
<dbReference type="InterPro" id="IPR050666">
    <property type="entry name" value="ESRP"/>
</dbReference>
<dbReference type="EnsemblMetazoa" id="PHUM433160-RA">
    <property type="protein sequence ID" value="PHUM433160-PA"/>
    <property type="gene ID" value="PHUM433160"/>
</dbReference>
<dbReference type="InterPro" id="IPR036397">
    <property type="entry name" value="RNaseH_sf"/>
</dbReference>
<dbReference type="GO" id="GO:0003723">
    <property type="term" value="F:RNA binding"/>
    <property type="evidence" value="ECO:0007669"/>
    <property type="project" value="UniProtKB-UniRule"/>
</dbReference>
<dbReference type="PANTHER" id="PTHR13976">
    <property type="entry name" value="HETEROGENEOUS NUCLEAR RIBONUCLEOPROTEIN-RELATED"/>
    <property type="match status" value="1"/>
</dbReference>
<dbReference type="OrthoDB" id="431068at2759"/>
<dbReference type="InterPro" id="IPR012677">
    <property type="entry name" value="Nucleotide-bd_a/b_plait_sf"/>
</dbReference>
<keyword evidence="2" id="KW-0507">mRNA processing</keyword>
<keyword evidence="4 6" id="KW-0694">RNA-binding</keyword>
<dbReference type="Proteomes" id="UP000009046">
    <property type="component" value="Unassembled WGS sequence"/>
</dbReference>
<reference evidence="8" key="1">
    <citation type="submission" date="2007-04" db="EMBL/GenBank/DDBJ databases">
        <title>Annotation of Pediculus humanus corporis strain USDA.</title>
        <authorList>
            <person name="Kirkness E."/>
            <person name="Hannick L."/>
            <person name="Hass B."/>
            <person name="Bruggner R."/>
            <person name="Lawson D."/>
            <person name="Bidwell S."/>
            <person name="Joardar V."/>
            <person name="Caler E."/>
            <person name="Walenz B."/>
            <person name="Inman J."/>
            <person name="Schobel S."/>
            <person name="Galinsky K."/>
            <person name="Amedeo P."/>
            <person name="Strausberg R."/>
        </authorList>
    </citation>
    <scope>NUCLEOTIDE SEQUENCE</scope>
    <source>
        <strain evidence="8">USDA</strain>
    </source>
</reference>
<comment type="similarity">
    <text evidence="1">Belongs to the ESRP family.</text>
</comment>
<dbReference type="HOGENOM" id="CLU_008009_1_0_1"/>
<proteinExistence type="inferred from homology"/>
<keyword evidence="5" id="KW-0508">mRNA splicing</keyword>
<organism>
    <name type="scientific">Pediculus humanus subsp. corporis</name>
    <name type="common">Body louse</name>
    <dbReference type="NCBI Taxonomy" id="121224"/>
    <lineage>
        <taxon>Eukaryota</taxon>
        <taxon>Metazoa</taxon>
        <taxon>Ecdysozoa</taxon>
        <taxon>Arthropoda</taxon>
        <taxon>Hexapoda</taxon>
        <taxon>Insecta</taxon>
        <taxon>Pterygota</taxon>
        <taxon>Neoptera</taxon>
        <taxon>Paraneoptera</taxon>
        <taxon>Psocodea</taxon>
        <taxon>Troctomorpha</taxon>
        <taxon>Phthiraptera</taxon>
        <taxon>Anoplura</taxon>
        <taxon>Pediculidae</taxon>
        <taxon>Pediculus</taxon>
    </lineage>
</organism>
<evidence type="ECO:0000256" key="3">
    <source>
        <dbReference type="ARBA" id="ARBA00022737"/>
    </source>
</evidence>
<dbReference type="InterPro" id="IPR035979">
    <property type="entry name" value="RBD_domain_sf"/>
</dbReference>
<dbReference type="PROSITE" id="PS50102">
    <property type="entry name" value="RRM"/>
    <property type="match status" value="1"/>
</dbReference>
<dbReference type="InParanoid" id="E0VTM3"/>
<evidence type="ECO:0000256" key="6">
    <source>
        <dbReference type="PROSITE-ProRule" id="PRU00176"/>
    </source>
</evidence>
<sequence length="766" mass="85035">MTTLMTSTTTIEIQIRKRYTLRFENGNAFKKKKRKARENEFSFENYVRSLQIDPYQMKFVTDGELPLRQCLHPEACNKNIDLPEYYNSFIDLRKDFKAFYSSPDDMGSGQVCMGTPMSRQTAHDRKRERVLRLKTDLRMVPETEPEFYLKEAKDMLNITQRLIADGYRFNNVEVISIQLEPGLCSKDEEVDPNSVVRARGLPWQSSDGDIARFFRGLNIEKGGVALCLSPAGRRNGEALVRFVNQAHRDMALKRHKHHMGQRYIEVYKSTGEEFVFVAGGSSTEAHNFLTRGGQVIIRMRGLPYECTAEQVLEFFRTGENNTCEVLDGEDGVLFVKKSDGRATGDAFVLFSNESDAPKALSKHRERIGSRYIELFRSTTAEVQQVLNRAQEDPKPVPVQLPPQLPTPLPTTLYPQQLITSGTSKNCIRLRGLPYEAQVEHILDFLGDYAKNIVFQGVHMVYNSHGQPSGEAFIQMDSEASAFHAANHRHHQYMIFGKKQRYVEVFQCSGDDMNSILTGGQVSPKATSVLSSGIENNMPGVGLTVASTILPSYYEPPQVPILPALNIPPHPNVFLLNQLALQQQHNALAAASLIQKSSPKTVYAVPPPPTYSQWPAEIDPYAALNNNIPATKVTAATPVVTTAAAPKTVLANGQASDSMALVPVKPEPPKPEVLAAAQSDLYSPYPSYPAAYFISPRVAMYPKVGFPIPATVPPVIVPQVAPVGVLGLKRSWEQAFPVETAAAQAAAKRWQPPPVAGFAAPGFYHEV</sequence>
<protein>
    <recommendedName>
        <fullName evidence="7">RRM domain-containing protein</fullName>
    </recommendedName>
</protein>
<evidence type="ECO:0000313" key="9">
    <source>
        <dbReference type="EnsemblMetazoa" id="PHUM433160-PA"/>
    </source>
</evidence>
<dbReference type="Gene3D" id="3.30.70.330">
    <property type="match status" value="3"/>
</dbReference>